<dbReference type="InterPro" id="IPR036537">
    <property type="entry name" value="Adaptor_Cbl_N_dom_sf"/>
</dbReference>
<dbReference type="InterPro" id="IPR059179">
    <property type="entry name" value="MLKL-like_MCAfunc"/>
</dbReference>
<protein>
    <submittedName>
        <fullName evidence="2">Uncharacterized protein</fullName>
    </submittedName>
</protein>
<feature type="region of interest" description="Disordered" evidence="1">
    <location>
        <begin position="143"/>
        <end position="175"/>
    </location>
</feature>
<dbReference type="AlphaFoldDB" id="A0A0E0FXT8"/>
<dbReference type="PANTHER" id="PTHR35832">
    <property type="entry name" value="OS12G0248400 PROTEIN-RELATED"/>
    <property type="match status" value="1"/>
</dbReference>
<dbReference type="Proteomes" id="UP000006591">
    <property type="component" value="Chromosome 1"/>
</dbReference>
<dbReference type="HOGENOM" id="CLU_1153252_0_0_1"/>
<dbReference type="Gene3D" id="1.20.930.20">
    <property type="entry name" value="Adaptor protein Cbl, N-terminal domain"/>
    <property type="match status" value="1"/>
</dbReference>
<dbReference type="GO" id="GO:0007166">
    <property type="term" value="P:cell surface receptor signaling pathway"/>
    <property type="evidence" value="ECO:0007669"/>
    <property type="project" value="InterPro"/>
</dbReference>
<dbReference type="OMA" id="PICHVHH"/>
<dbReference type="STRING" id="4536.A0A0E0FXT8"/>
<evidence type="ECO:0000256" key="1">
    <source>
        <dbReference type="SAM" id="MobiDB-lite"/>
    </source>
</evidence>
<dbReference type="Gramene" id="ONIVA01G47500.1">
    <property type="protein sequence ID" value="ONIVA01G47500.1"/>
    <property type="gene ID" value="ONIVA01G47500"/>
</dbReference>
<keyword evidence="3" id="KW-1185">Reference proteome</keyword>
<dbReference type="CDD" id="cd21037">
    <property type="entry name" value="MLKL_NTD"/>
    <property type="match status" value="1"/>
</dbReference>
<proteinExistence type="predicted"/>
<evidence type="ECO:0000313" key="2">
    <source>
        <dbReference type="EnsemblPlants" id="ONIVA01G47500.1"/>
    </source>
</evidence>
<sequence length="206" mass="22363">MEPAGNIILGAMWKVVSATIKAVKTARRNKARCRELALRAKEVKGVLREYRKAASGGDAATTTRGILCRLKAAIDDALKLAESCGRRSRSNNGGLLSRLQLHRLVASDGLAAKLDDVNGRITSCLVDLQAAIAVRSMMDNHRRANNPVRENNGGKGGRWRRGNNKAAGQPRRRHRAVDDVAGGVPICHVHHHFMIEEEGSTSCSVM</sequence>
<accession>A0A0E0FXT8</accession>
<reference evidence="2" key="1">
    <citation type="submission" date="2015-04" db="UniProtKB">
        <authorList>
            <consortium name="EnsemblPlants"/>
        </authorList>
    </citation>
    <scope>IDENTIFICATION</scope>
    <source>
        <strain evidence="2">SL10</strain>
    </source>
</reference>
<reference evidence="2" key="2">
    <citation type="submission" date="2018-04" db="EMBL/GenBank/DDBJ databases">
        <title>OnivRS2 (Oryza nivara Reference Sequence Version 2).</title>
        <authorList>
            <person name="Zhang J."/>
            <person name="Kudrna D."/>
            <person name="Lee S."/>
            <person name="Talag J."/>
            <person name="Rajasekar S."/>
            <person name="Welchert J."/>
            <person name="Hsing Y.-I."/>
            <person name="Wing R.A."/>
        </authorList>
    </citation>
    <scope>NUCLEOTIDE SEQUENCE [LARGE SCALE GENOMIC DNA]</scope>
</reference>
<name>A0A0E0FXT8_ORYNI</name>
<organism evidence="2">
    <name type="scientific">Oryza nivara</name>
    <name type="common">Indian wild rice</name>
    <name type="synonym">Oryza sativa f. spontanea</name>
    <dbReference type="NCBI Taxonomy" id="4536"/>
    <lineage>
        <taxon>Eukaryota</taxon>
        <taxon>Viridiplantae</taxon>
        <taxon>Streptophyta</taxon>
        <taxon>Embryophyta</taxon>
        <taxon>Tracheophyta</taxon>
        <taxon>Spermatophyta</taxon>
        <taxon>Magnoliopsida</taxon>
        <taxon>Liliopsida</taxon>
        <taxon>Poales</taxon>
        <taxon>Poaceae</taxon>
        <taxon>BOP clade</taxon>
        <taxon>Oryzoideae</taxon>
        <taxon>Oryzeae</taxon>
        <taxon>Oryzinae</taxon>
        <taxon>Oryza</taxon>
    </lineage>
</organism>
<dbReference type="PANTHER" id="PTHR35832:SF6">
    <property type="entry name" value="EXPRESSED PROTEIN"/>
    <property type="match status" value="1"/>
</dbReference>
<evidence type="ECO:0000313" key="3">
    <source>
        <dbReference type="Proteomes" id="UP000006591"/>
    </source>
</evidence>
<dbReference type="EnsemblPlants" id="ONIVA01G47500.1">
    <property type="protein sequence ID" value="ONIVA01G47500.1"/>
    <property type="gene ID" value="ONIVA01G47500"/>
</dbReference>